<keyword evidence="1" id="KW-0812">Transmembrane</keyword>
<dbReference type="RefSeq" id="WP_304215182.1">
    <property type="nucleotide sequence ID" value="NZ_JBHUEK010000015.1"/>
</dbReference>
<feature type="transmembrane region" description="Helical" evidence="1">
    <location>
        <begin position="308"/>
        <end position="327"/>
    </location>
</feature>
<dbReference type="PANTHER" id="PTHR30282">
    <property type="entry name" value="P-AMINOBENZOYL GLUTAMATE TRANSPORTER"/>
    <property type="match status" value="1"/>
</dbReference>
<feature type="transmembrane region" description="Helical" evidence="1">
    <location>
        <begin position="348"/>
        <end position="367"/>
    </location>
</feature>
<protein>
    <submittedName>
        <fullName evidence="2">AbgT family transporter</fullName>
    </submittedName>
</protein>
<feature type="transmembrane region" description="Helical" evidence="1">
    <location>
        <begin position="267"/>
        <end position="288"/>
    </location>
</feature>
<dbReference type="PANTHER" id="PTHR30282:SF0">
    <property type="entry name" value="P-AMINOBENZOYL-GLUTAMATE TRANSPORT PROTEIN"/>
    <property type="match status" value="1"/>
</dbReference>
<comment type="caution">
    <text evidence="2">The sequence shown here is derived from an EMBL/GenBank/DDBJ whole genome shotgun (WGS) entry which is preliminary data.</text>
</comment>
<accession>A0ABW4MLW3</accession>
<reference evidence="3" key="1">
    <citation type="journal article" date="2019" name="Int. J. Syst. Evol. Microbiol.">
        <title>The Global Catalogue of Microorganisms (GCM) 10K type strain sequencing project: providing services to taxonomists for standard genome sequencing and annotation.</title>
        <authorList>
            <consortium name="The Broad Institute Genomics Platform"/>
            <consortium name="The Broad Institute Genome Sequencing Center for Infectious Disease"/>
            <person name="Wu L."/>
            <person name="Ma J."/>
        </authorList>
    </citation>
    <scope>NUCLEOTIDE SEQUENCE [LARGE SCALE GENOMIC DNA]</scope>
    <source>
        <strain evidence="3">CCUG 15531</strain>
    </source>
</reference>
<dbReference type="InterPro" id="IPR004697">
    <property type="entry name" value="AbgT"/>
</dbReference>
<evidence type="ECO:0000313" key="3">
    <source>
        <dbReference type="Proteomes" id="UP001597227"/>
    </source>
</evidence>
<feature type="transmembrane region" description="Helical" evidence="1">
    <location>
        <begin position="35"/>
        <end position="55"/>
    </location>
</feature>
<dbReference type="EMBL" id="JBHUEK010000015">
    <property type="protein sequence ID" value="MFD1779012.1"/>
    <property type="molecule type" value="Genomic_DNA"/>
</dbReference>
<feature type="transmembrane region" description="Helical" evidence="1">
    <location>
        <begin position="445"/>
        <end position="463"/>
    </location>
</feature>
<feature type="transmembrane region" description="Helical" evidence="1">
    <location>
        <begin position="130"/>
        <end position="153"/>
    </location>
</feature>
<proteinExistence type="predicted"/>
<feature type="transmembrane region" description="Helical" evidence="1">
    <location>
        <begin position="387"/>
        <end position="408"/>
    </location>
</feature>
<keyword evidence="1" id="KW-0472">Membrane</keyword>
<evidence type="ECO:0000313" key="2">
    <source>
        <dbReference type="EMBL" id="MFD1779012.1"/>
    </source>
</evidence>
<evidence type="ECO:0000256" key="1">
    <source>
        <dbReference type="SAM" id="Phobius"/>
    </source>
</evidence>
<gene>
    <name evidence="2" type="ORF">ACFSFW_10070</name>
</gene>
<dbReference type="Pfam" id="PF03806">
    <property type="entry name" value="ABG_transport"/>
    <property type="match status" value="1"/>
</dbReference>
<dbReference type="Proteomes" id="UP001597227">
    <property type="component" value="Unassembled WGS sequence"/>
</dbReference>
<keyword evidence="3" id="KW-1185">Reference proteome</keyword>
<feature type="transmembrane region" description="Helical" evidence="1">
    <location>
        <begin position="420"/>
        <end position="439"/>
    </location>
</feature>
<organism evidence="2 3">
    <name type="scientific">Fredinandcohnia salidurans</name>
    <dbReference type="NCBI Taxonomy" id="2595041"/>
    <lineage>
        <taxon>Bacteria</taxon>
        <taxon>Bacillati</taxon>
        <taxon>Bacillota</taxon>
        <taxon>Bacilli</taxon>
        <taxon>Bacillales</taxon>
        <taxon>Bacillaceae</taxon>
        <taxon>Fredinandcohnia</taxon>
    </lineage>
</organism>
<feature type="transmembrane region" description="Helical" evidence="1">
    <location>
        <begin position="92"/>
        <end position="109"/>
    </location>
</feature>
<feature type="transmembrane region" description="Helical" evidence="1">
    <location>
        <begin position="475"/>
        <end position="504"/>
    </location>
</feature>
<sequence length="513" mass="55433">MAQPTVETQNNQNQKGYMRILNFIEVLGNKLPHPFMLFVYLAGFMILLSWVVSLFDVTVVHPGSGEELEIKSLVSGEGLQFMLTTMLDNFTGFKPLGLVLTMMLGIGLAQKVGLLESAIKQSIMKAHKSIITYAVFFVAIMGNIASDAAFVIIPPLAAVIFHTMGRHPIAGLAAGFAGAGIGFTANILIAGTDALLSGISTEVAKTIDPNVVVTPVDNWFFMSASVFVLTVVGVFVNDKIVEPRLGKYEGGSVSEASKEVDPLEKKALRNTLIAALIYIGAIVTLIYIPNSPLTNEDGGLIPSPFLSGIIPIIFLFFVVVGITFGVTMKKIKTTSDVPKYMTEAITEMAPYIVLVFAIGQFIAYFNWSNLATWIAVNSAAFLSDANISGLAVIIGFVILTALLSLFVTSGSALWALEAPIFVPMMMLMNYHPAFVQVAYRIGESSTNMLTPLNPYIAIILAFMNEYDKKAGIGTLMALMIPYSIAFLAIWIVMLLVFGLFGIPIGPGIQMYMN</sequence>
<keyword evidence="1" id="KW-1133">Transmembrane helix</keyword>
<name>A0ABW4MLW3_9BACI</name>